<dbReference type="PANTHER" id="PTHR47219">
    <property type="entry name" value="RAB GTPASE-ACTIVATING PROTEIN 1-LIKE"/>
    <property type="match status" value="1"/>
</dbReference>
<dbReference type="PROSITE" id="PS50086">
    <property type="entry name" value="TBC_RABGAP"/>
    <property type="match status" value="1"/>
</dbReference>
<gene>
    <name evidence="3" type="ORF">SCF082_LOCUS14702</name>
</gene>
<feature type="domain" description="Rab-GAP TBC" evidence="2">
    <location>
        <begin position="300"/>
        <end position="501"/>
    </location>
</feature>
<dbReference type="EMBL" id="CAXAMM010009265">
    <property type="protein sequence ID" value="CAK9019882.1"/>
    <property type="molecule type" value="Genomic_DNA"/>
</dbReference>
<protein>
    <submittedName>
        <fullName evidence="3">Ecotropic viral integration site 5 protein homolog (EVI-5) (Neuroblastoma stage 4S gene protein)</fullName>
    </submittedName>
</protein>
<evidence type="ECO:0000313" key="4">
    <source>
        <dbReference type="Proteomes" id="UP001642464"/>
    </source>
</evidence>
<proteinExistence type="predicted"/>
<comment type="caution">
    <text evidence="3">The sequence shown here is derived from an EMBL/GenBank/DDBJ whole genome shotgun (WGS) entry which is preliminary data.</text>
</comment>
<keyword evidence="4" id="KW-1185">Reference proteome</keyword>
<dbReference type="InterPro" id="IPR050302">
    <property type="entry name" value="Rab_GAP_TBC_domain"/>
</dbReference>
<evidence type="ECO:0000259" key="2">
    <source>
        <dbReference type="PROSITE" id="PS50086"/>
    </source>
</evidence>
<feature type="compositionally biased region" description="Basic and acidic residues" evidence="1">
    <location>
        <begin position="136"/>
        <end position="159"/>
    </location>
</feature>
<dbReference type="Pfam" id="PF00566">
    <property type="entry name" value="RabGAP-TBC"/>
    <property type="match status" value="1"/>
</dbReference>
<organism evidence="3 4">
    <name type="scientific">Durusdinium trenchii</name>
    <dbReference type="NCBI Taxonomy" id="1381693"/>
    <lineage>
        <taxon>Eukaryota</taxon>
        <taxon>Sar</taxon>
        <taxon>Alveolata</taxon>
        <taxon>Dinophyceae</taxon>
        <taxon>Suessiales</taxon>
        <taxon>Symbiodiniaceae</taxon>
        <taxon>Durusdinium</taxon>
    </lineage>
</organism>
<dbReference type="Gene3D" id="1.10.8.270">
    <property type="entry name" value="putative rabgap domain of human tbc1 domain family member 14 like domains"/>
    <property type="match status" value="1"/>
</dbReference>
<feature type="compositionally biased region" description="Low complexity" evidence="1">
    <location>
        <begin position="20"/>
        <end position="33"/>
    </location>
</feature>
<dbReference type="PANTHER" id="PTHR47219:SF9">
    <property type="entry name" value="GTPASE ACTIVATING PROTEIN AND CENTROSOME-ASSOCIATED, ISOFORM B"/>
    <property type="match status" value="1"/>
</dbReference>
<dbReference type="InterPro" id="IPR035969">
    <property type="entry name" value="Rab-GAP_TBC_sf"/>
</dbReference>
<reference evidence="3 4" key="1">
    <citation type="submission" date="2024-02" db="EMBL/GenBank/DDBJ databases">
        <authorList>
            <person name="Chen Y."/>
            <person name="Shah S."/>
            <person name="Dougan E. K."/>
            <person name="Thang M."/>
            <person name="Chan C."/>
        </authorList>
    </citation>
    <scope>NUCLEOTIDE SEQUENCE [LARGE SCALE GENOMIC DNA]</scope>
</reference>
<feature type="region of interest" description="Disordered" evidence="1">
    <location>
        <begin position="1"/>
        <end position="211"/>
    </location>
</feature>
<evidence type="ECO:0000256" key="1">
    <source>
        <dbReference type="SAM" id="MobiDB-lite"/>
    </source>
</evidence>
<dbReference type="SMART" id="SM00164">
    <property type="entry name" value="TBC"/>
    <property type="match status" value="1"/>
</dbReference>
<dbReference type="Gene3D" id="1.10.10.750">
    <property type="entry name" value="Ypt/Rab-GAP domain of gyp1p, domain 1"/>
    <property type="match status" value="1"/>
</dbReference>
<dbReference type="Proteomes" id="UP001642464">
    <property type="component" value="Unassembled WGS sequence"/>
</dbReference>
<name>A0ABP0K0Z1_9DINO</name>
<dbReference type="InterPro" id="IPR000195">
    <property type="entry name" value="Rab-GAP-TBC_dom"/>
</dbReference>
<evidence type="ECO:0000313" key="3">
    <source>
        <dbReference type="EMBL" id="CAK9019882.1"/>
    </source>
</evidence>
<dbReference type="Gene3D" id="1.10.472.80">
    <property type="entry name" value="Ypt/Rab-GAP domain of gyp1p, domain 3"/>
    <property type="match status" value="1"/>
</dbReference>
<sequence length="564" mass="63035">MASALAEEEPARGGAGLRPETAAEATEEMAAQAPRPAPEVASVMPAGETPSEMLARSCEEAGSLPAGGSAVERTNKPEANAAVAEGEEVAGDQIPQVDDAAAENDAARSPLARQQNVGEEERKSSSDDEDGLLAQHGDEVKERDCHTEEQLEAPSEEKATATGAAAEAVEPVRVDEDGNPERVAADQGKTGNGDEQKQEQEVQQEDEEDDPRVMQDILEGHLDRYGFATTDESEDRASMSTMSLVRNRQTYVSRVETPKQRKRRIRLETLRAQKWLRMLANWDVQLTKKRPRLERRVRKGIPDCFRDRAWPLLVAAHAPDRALLGGDQVRFDALLSRANVSVDPEVDKIRESISRDIGRTFPRHVIFQRKNGIGQKSLTNVLRAYAMVDVEVGYCQGMGFIAGMLLGYLPQHRTFEMFWPLMLCEPWCMAELYKPGMPGSQLVLAQFEELLKKHVPDVAAHLERENIVPSMYATQWFITVFTYNFPFDVVVRVWDIFLIEGWVIVHQVAIAIMKQNRQQILRKSFEQILEYFRGIPTTLDPQVIIELALKVPISSKDLQKLNSG</sequence>
<dbReference type="SUPFAM" id="SSF47923">
    <property type="entry name" value="Ypt/Rab-GAP domain of gyp1p"/>
    <property type="match status" value="2"/>
</dbReference>
<feature type="compositionally biased region" description="Basic and acidic residues" evidence="1">
    <location>
        <begin position="170"/>
        <end position="184"/>
    </location>
</feature>
<accession>A0ABP0K0Z1</accession>
<feature type="compositionally biased region" description="Low complexity" evidence="1">
    <location>
        <begin position="160"/>
        <end position="169"/>
    </location>
</feature>